<name>Q2T922_BURTA</name>
<dbReference type="KEGG" id="bte:BTH_II0125"/>
<dbReference type="EMBL" id="CP000085">
    <property type="protein sequence ID" value="ABC35875.1"/>
    <property type="molecule type" value="Genomic_DNA"/>
</dbReference>
<dbReference type="HOGENOM" id="CLU_031690_3_0_4"/>
<dbReference type="AlphaFoldDB" id="Q2T922"/>
<dbReference type="InterPro" id="IPR010263">
    <property type="entry name" value="T6SS_TssK"/>
</dbReference>
<proteinExistence type="predicted"/>
<organism evidence="1 2">
    <name type="scientific">Burkholderia thailandensis (strain ATCC 700388 / DSM 13276 / CCUG 48851 / CIP 106301 / E264)</name>
    <dbReference type="NCBI Taxonomy" id="271848"/>
    <lineage>
        <taxon>Bacteria</taxon>
        <taxon>Pseudomonadati</taxon>
        <taxon>Pseudomonadota</taxon>
        <taxon>Betaproteobacteria</taxon>
        <taxon>Burkholderiales</taxon>
        <taxon>Burkholderiaceae</taxon>
        <taxon>Burkholderia</taxon>
        <taxon>pseudomallei group</taxon>
    </lineage>
</organism>
<accession>Q2T922</accession>
<evidence type="ECO:0000313" key="2">
    <source>
        <dbReference type="Proteomes" id="UP000001930"/>
    </source>
</evidence>
<dbReference type="PANTHER" id="PTHR35566:SF6">
    <property type="entry name" value="CYTOPLASMIC PROTEIN"/>
    <property type="match status" value="1"/>
</dbReference>
<reference evidence="1 2" key="1">
    <citation type="journal article" date="2005" name="BMC Genomics">
        <title>Bacterial genome adaptation to niches: divergence of the potential virulence genes in three Burkholderia species of different survival strategies.</title>
        <authorList>
            <person name="Kim H.S."/>
            <person name="Schell M.A."/>
            <person name="Yu Y."/>
            <person name="Ulrich R.L."/>
            <person name="Sarria S.H."/>
            <person name="Nierman W.C."/>
            <person name="DeShazer D."/>
        </authorList>
    </citation>
    <scope>NUCLEOTIDE SEQUENCE [LARGE SCALE GENOMIC DNA]</scope>
    <source>
        <strain evidence="2">ATCC 700388 / DSM 13276 / CCUG 48851 / CIP 106301 / E264</strain>
    </source>
</reference>
<evidence type="ECO:0008006" key="3">
    <source>
        <dbReference type="Google" id="ProtNLM"/>
    </source>
</evidence>
<keyword evidence="2" id="KW-1185">Reference proteome</keyword>
<gene>
    <name evidence="1" type="ordered locus">BTH_II0125</name>
</gene>
<evidence type="ECO:0000313" key="1">
    <source>
        <dbReference type="EMBL" id="ABC35875.1"/>
    </source>
</evidence>
<dbReference type="NCBIfam" id="TIGR03353">
    <property type="entry name" value="VI_chp_4"/>
    <property type="match status" value="1"/>
</dbReference>
<sequence length="480" mass="53979">MVPGIHAKDEDQVERRCRAANRVDYRIGMIAMSWHNKVVWNEGLFLLPQLFQQQERYFEYFAHKRAAVLSPFFWGFSRYEIDQESLSFGKLVFKSGTGIFSDGTPFDVPGHTPPPPPLTIASEHQDQVIYLAVPLRLPNTEETAFDEQAGSLARYSAFEIELRDSNAIGQGPKPVQLANMRLRLLPEKELTQSWIGIALTRVKTLHADGSVALHDGDHIPPVSQYGANPLLREWATQLHGLAKLRADALATRLSGSDGRAGAAAEVADYLLLQVLNRYEPLLEHICRIREMPPVTLYRELSMLAGELSTFVRPQTRRPRPTPGYDHAQLYASIRPLVDEVHYLLNQVLIRGAQPIPLTEQPHGIRVATMLPSELAGYSSLVLAVGAQMSPDVLQQQFASQTKISHPQRLPELIRSHLPGMTMIPLPVPPRQIPFNSSYIYYELSRTGPFWEQIAQQGGLAMHIAGHFPELKLELWGVRHK</sequence>
<dbReference type="Pfam" id="PF05936">
    <property type="entry name" value="T6SS_VasE"/>
    <property type="match status" value="1"/>
</dbReference>
<protein>
    <recommendedName>
        <fullName evidence="3">Type VI secretion system baseplate subunit TssK</fullName>
    </recommendedName>
</protein>
<dbReference type="PANTHER" id="PTHR35566">
    <property type="entry name" value="BLR3599 PROTEIN"/>
    <property type="match status" value="1"/>
</dbReference>
<dbReference type="Proteomes" id="UP000001930">
    <property type="component" value="Chromosome II"/>
</dbReference>